<feature type="region of interest" description="Disordered" evidence="1">
    <location>
        <begin position="149"/>
        <end position="197"/>
    </location>
</feature>
<feature type="non-terminal residue" evidence="2">
    <location>
        <position position="197"/>
    </location>
</feature>
<organism evidence="2">
    <name type="scientific">Lygus hesperus</name>
    <name type="common">Western plant bug</name>
    <dbReference type="NCBI Taxonomy" id="30085"/>
    <lineage>
        <taxon>Eukaryota</taxon>
        <taxon>Metazoa</taxon>
        <taxon>Ecdysozoa</taxon>
        <taxon>Arthropoda</taxon>
        <taxon>Hexapoda</taxon>
        <taxon>Insecta</taxon>
        <taxon>Pterygota</taxon>
        <taxon>Neoptera</taxon>
        <taxon>Paraneoptera</taxon>
        <taxon>Hemiptera</taxon>
        <taxon>Heteroptera</taxon>
        <taxon>Panheteroptera</taxon>
        <taxon>Cimicomorpha</taxon>
        <taxon>Miridae</taxon>
        <taxon>Mirini</taxon>
        <taxon>Lygus</taxon>
    </lineage>
</organism>
<keyword evidence="2" id="KW-0176">Collagen</keyword>
<evidence type="ECO:0000256" key="1">
    <source>
        <dbReference type="SAM" id="MobiDB-lite"/>
    </source>
</evidence>
<dbReference type="GO" id="GO:0005581">
    <property type="term" value="C:collagen trimer"/>
    <property type="evidence" value="ECO:0007669"/>
    <property type="project" value="UniProtKB-KW"/>
</dbReference>
<evidence type="ECO:0000313" key="2">
    <source>
        <dbReference type="EMBL" id="JAF99743.1"/>
    </source>
</evidence>
<dbReference type="EMBL" id="GBHO01043860">
    <property type="protein sequence ID" value="JAF99743.1"/>
    <property type="molecule type" value="Transcribed_RNA"/>
</dbReference>
<name>A0A0A9VVN5_LYGHE</name>
<proteinExistence type="predicted"/>
<sequence length="197" mass="21683">MVKTRSGRSYHIDFQDTPISSCRLIGESKNHYKRRLSDDSSDGEEVNNSLSKIIITPSGLSIAPISPNSSNLEYLTPSTKFTPSVCTLNSSPTPALKLQNNSAYSSAKPETQINPLITPEIQIDPTKPEIQVNPPIAPETQINPACSEEYHSPQSHLDHSTSVSDNDLSLEESHLINNQSPTNRLDLSDLRNPFSSR</sequence>
<protein>
    <submittedName>
        <fullName evidence="2">Collagen alpha-1(XXVII) chain A</fullName>
    </submittedName>
</protein>
<accession>A0A0A9VVN5</accession>
<feature type="compositionally biased region" description="Polar residues" evidence="1">
    <location>
        <begin position="175"/>
        <end position="185"/>
    </location>
</feature>
<gene>
    <name evidence="2" type="primary">col27a1a_0</name>
    <name evidence="2" type="ORF">CM83_5322</name>
</gene>
<dbReference type="AlphaFoldDB" id="A0A0A9VVN5"/>
<reference evidence="2" key="1">
    <citation type="journal article" date="2014" name="PLoS ONE">
        <title>Transcriptome-Based Identification of ABC Transporters in the Western Tarnished Plant Bug Lygus hesperus.</title>
        <authorList>
            <person name="Hull J.J."/>
            <person name="Chaney K."/>
            <person name="Geib S.M."/>
            <person name="Fabrick J.A."/>
            <person name="Brent C.S."/>
            <person name="Walsh D."/>
            <person name="Lavine L.C."/>
        </authorList>
    </citation>
    <scope>NUCLEOTIDE SEQUENCE</scope>
</reference>
<reference evidence="2" key="2">
    <citation type="submission" date="2014-07" db="EMBL/GenBank/DDBJ databases">
        <authorList>
            <person name="Hull J."/>
        </authorList>
    </citation>
    <scope>NUCLEOTIDE SEQUENCE</scope>
</reference>
<feature type="compositionally biased region" description="Basic and acidic residues" evidence="1">
    <location>
        <begin position="149"/>
        <end position="159"/>
    </location>
</feature>